<dbReference type="PRINTS" id="PR00080">
    <property type="entry name" value="SDRFAMILY"/>
</dbReference>
<dbReference type="Pfam" id="PF13561">
    <property type="entry name" value="adh_short_C2"/>
    <property type="match status" value="1"/>
</dbReference>
<dbReference type="STRING" id="320771.Cflav_PD6232"/>
<gene>
    <name evidence="3" type="ORF">Cflav_PD6232</name>
</gene>
<dbReference type="PRINTS" id="PR00081">
    <property type="entry name" value="GDHRDH"/>
</dbReference>
<comment type="caution">
    <text evidence="3">The sequence shown here is derived from an EMBL/GenBank/DDBJ whole genome shotgun (WGS) entry which is preliminary data.</text>
</comment>
<evidence type="ECO:0000313" key="3">
    <source>
        <dbReference type="EMBL" id="EEF60641.1"/>
    </source>
</evidence>
<proteinExistence type="inferred from homology"/>
<dbReference type="AlphaFoldDB" id="B9XHR3"/>
<dbReference type="Proteomes" id="UP000003688">
    <property type="component" value="Unassembled WGS sequence"/>
</dbReference>
<protein>
    <submittedName>
        <fullName evidence="3">Short-chain dehydrogenase/reductase SDR</fullName>
    </submittedName>
</protein>
<dbReference type="RefSeq" id="WP_007415357.1">
    <property type="nucleotide sequence ID" value="NZ_ABOX02000015.1"/>
</dbReference>
<keyword evidence="4" id="KW-1185">Reference proteome</keyword>
<comment type="similarity">
    <text evidence="1">Belongs to the short-chain dehydrogenases/reductases (SDR) family.</text>
</comment>
<dbReference type="SUPFAM" id="SSF51735">
    <property type="entry name" value="NAD(P)-binding Rossmann-fold domains"/>
    <property type="match status" value="1"/>
</dbReference>
<dbReference type="FunFam" id="3.40.50.720:FF:000084">
    <property type="entry name" value="Short-chain dehydrogenase reductase"/>
    <property type="match status" value="1"/>
</dbReference>
<name>B9XHR3_PEDPL</name>
<dbReference type="InterPro" id="IPR002347">
    <property type="entry name" value="SDR_fam"/>
</dbReference>
<evidence type="ECO:0000313" key="4">
    <source>
        <dbReference type="Proteomes" id="UP000003688"/>
    </source>
</evidence>
<sequence length="265" mass="28314">MNAAKNTPYESEFDGKRVLVTGGTKGAGKAIADRFQRGGATVIITARSAPEEKTDNHFIQTDVSNPEGTSKVINEILNRFHGIDIIVHNVGGSSAPSGGFITVTDEIWQQNINENLYPAVRLDRGLLPSMIERGSGVIIHISSIQRALPLYDSTIAYAAAKAALSNYSKALSNEVSPKGIRVVTVSPGFIETDAATRMIDRMAEKDKSDYATARQKLMDMLGGIPLGRPNSPHEVAELVAFVASDRASSITGTEFVIDGGTIPTV</sequence>
<dbReference type="Gene3D" id="3.40.50.720">
    <property type="entry name" value="NAD(P)-binding Rossmann-like Domain"/>
    <property type="match status" value="1"/>
</dbReference>
<dbReference type="PANTHER" id="PTHR42760">
    <property type="entry name" value="SHORT-CHAIN DEHYDROGENASES/REDUCTASES FAMILY MEMBER"/>
    <property type="match status" value="1"/>
</dbReference>
<evidence type="ECO:0000256" key="2">
    <source>
        <dbReference type="ARBA" id="ARBA00023002"/>
    </source>
</evidence>
<dbReference type="GO" id="GO:0016616">
    <property type="term" value="F:oxidoreductase activity, acting on the CH-OH group of donors, NAD or NADP as acceptor"/>
    <property type="evidence" value="ECO:0007669"/>
    <property type="project" value="TreeGrafter"/>
</dbReference>
<dbReference type="InterPro" id="IPR020904">
    <property type="entry name" value="Sc_DH/Rdtase_CS"/>
</dbReference>
<keyword evidence="2" id="KW-0560">Oxidoreductase</keyword>
<dbReference type="OrthoDB" id="9803333at2"/>
<reference evidence="3 4" key="1">
    <citation type="journal article" date="2011" name="J. Bacteriol.">
        <title>Genome sequence of 'Pedosphaera parvula' Ellin514, an aerobic Verrucomicrobial isolate from pasture soil.</title>
        <authorList>
            <person name="Kant R."/>
            <person name="van Passel M.W."/>
            <person name="Sangwan P."/>
            <person name="Palva A."/>
            <person name="Lucas S."/>
            <person name="Copeland A."/>
            <person name="Lapidus A."/>
            <person name="Glavina Del Rio T."/>
            <person name="Dalin E."/>
            <person name="Tice H."/>
            <person name="Bruce D."/>
            <person name="Goodwin L."/>
            <person name="Pitluck S."/>
            <person name="Chertkov O."/>
            <person name="Larimer F.W."/>
            <person name="Land M.L."/>
            <person name="Hauser L."/>
            <person name="Brettin T.S."/>
            <person name="Detter J.C."/>
            <person name="Han S."/>
            <person name="de Vos W.M."/>
            <person name="Janssen P.H."/>
            <person name="Smidt H."/>
        </authorList>
    </citation>
    <scope>NUCLEOTIDE SEQUENCE [LARGE SCALE GENOMIC DNA]</scope>
    <source>
        <strain evidence="3 4">Ellin514</strain>
    </source>
</reference>
<dbReference type="EMBL" id="ABOX02000015">
    <property type="protein sequence ID" value="EEF60641.1"/>
    <property type="molecule type" value="Genomic_DNA"/>
</dbReference>
<organism evidence="3 4">
    <name type="scientific">Pedosphaera parvula (strain Ellin514)</name>
    <dbReference type="NCBI Taxonomy" id="320771"/>
    <lineage>
        <taxon>Bacteria</taxon>
        <taxon>Pseudomonadati</taxon>
        <taxon>Verrucomicrobiota</taxon>
        <taxon>Pedosphaerae</taxon>
        <taxon>Pedosphaerales</taxon>
        <taxon>Pedosphaeraceae</taxon>
        <taxon>Pedosphaera</taxon>
    </lineage>
</organism>
<dbReference type="PANTHER" id="PTHR42760:SF133">
    <property type="entry name" value="3-OXOACYL-[ACYL-CARRIER-PROTEIN] REDUCTASE"/>
    <property type="match status" value="1"/>
</dbReference>
<dbReference type="InterPro" id="IPR036291">
    <property type="entry name" value="NAD(P)-bd_dom_sf"/>
</dbReference>
<dbReference type="PROSITE" id="PS00061">
    <property type="entry name" value="ADH_SHORT"/>
    <property type="match status" value="1"/>
</dbReference>
<evidence type="ECO:0000256" key="1">
    <source>
        <dbReference type="ARBA" id="ARBA00006484"/>
    </source>
</evidence>
<dbReference type="NCBIfam" id="NF005095">
    <property type="entry name" value="PRK06523.1"/>
    <property type="match status" value="1"/>
</dbReference>
<accession>B9XHR3</accession>